<comment type="caution">
    <text evidence="2">The sequence shown here is derived from an EMBL/GenBank/DDBJ whole genome shotgun (WGS) entry which is preliminary data.</text>
</comment>
<sequence>MNSIMRTYDAPLSAWPLAALHSINTIMNVMPNKHLSMDTPYHLYEGKHFDYTQLRPFWSRCYVWQDPAQRAVDGAEAEASAKLQAKAKPYFYVGVLPGSNYLCFDTEKGKLKVLSKPRFSPDYDLMSKTLHNSSETLVDPTSTSVFTRALYPIRRPESLTSPDILDIACSTHGTETFGYVKVKCAKAQHPVWVKLLHYLTMAPNHYRTLMNLLRHRQKHGSTNPFYPVFALCSAKPPDRQRYHPAVIVSVDHDKQAQHRFQVFFDTADEHNTAYTDTDAVIIDPTTKAMLLALRDSDTSPSEFPDDVFMDEPDPTSLKQADMSPNRKHWQAATHAEIEGIRQPERSDPVTSFPPGATVLPTKFVFKLKKRTDGTLDKFKSRCTTRGYLDKTFYDDRDVFAPTPALTAFRLFLSLCLLHGLMPYHYDVSQAFLQADIPENERYFVRFPKGYTHPKGYIGAFMKRALYGHRTSGKLWADTAHAFLAKHYPTLIRSTYDECLYLGEVNGQKMMVLVYVDDFLIGCADEHTRAQFHSSLMTTFTATYSGVLEQFLQLSVTVTSARSETGQLYPVKIDVCHT</sequence>
<proteinExistence type="predicted"/>
<evidence type="ECO:0000259" key="1">
    <source>
        <dbReference type="Pfam" id="PF07727"/>
    </source>
</evidence>
<keyword evidence="3" id="KW-1185">Reference proteome</keyword>
<evidence type="ECO:0000313" key="3">
    <source>
        <dbReference type="Proteomes" id="UP001190700"/>
    </source>
</evidence>
<dbReference type="Pfam" id="PF07727">
    <property type="entry name" value="RVT_2"/>
    <property type="match status" value="1"/>
</dbReference>
<gene>
    <name evidence="2" type="ORF">CYMTET_40223</name>
</gene>
<feature type="domain" description="Reverse transcriptase Ty1/copia-type" evidence="1">
    <location>
        <begin position="350"/>
        <end position="556"/>
    </location>
</feature>
<dbReference type="InterPro" id="IPR013103">
    <property type="entry name" value="RVT_2"/>
</dbReference>
<dbReference type="Proteomes" id="UP001190700">
    <property type="component" value="Unassembled WGS sequence"/>
</dbReference>
<protein>
    <recommendedName>
        <fullName evidence="1">Reverse transcriptase Ty1/copia-type domain-containing protein</fullName>
    </recommendedName>
</protein>
<dbReference type="AlphaFoldDB" id="A0AAE0C8I9"/>
<organism evidence="2 3">
    <name type="scientific">Cymbomonas tetramitiformis</name>
    <dbReference type="NCBI Taxonomy" id="36881"/>
    <lineage>
        <taxon>Eukaryota</taxon>
        <taxon>Viridiplantae</taxon>
        <taxon>Chlorophyta</taxon>
        <taxon>Pyramimonadophyceae</taxon>
        <taxon>Pyramimonadales</taxon>
        <taxon>Pyramimonadaceae</taxon>
        <taxon>Cymbomonas</taxon>
    </lineage>
</organism>
<evidence type="ECO:0000313" key="2">
    <source>
        <dbReference type="EMBL" id="KAK3250393.1"/>
    </source>
</evidence>
<dbReference type="EMBL" id="LGRX02026736">
    <property type="protein sequence ID" value="KAK3250393.1"/>
    <property type="molecule type" value="Genomic_DNA"/>
</dbReference>
<accession>A0AAE0C8I9</accession>
<name>A0AAE0C8I9_9CHLO</name>
<reference evidence="2 3" key="1">
    <citation type="journal article" date="2015" name="Genome Biol. Evol.">
        <title>Comparative Genomics of a Bacterivorous Green Alga Reveals Evolutionary Causalities and Consequences of Phago-Mixotrophic Mode of Nutrition.</title>
        <authorList>
            <person name="Burns J.A."/>
            <person name="Paasch A."/>
            <person name="Narechania A."/>
            <person name="Kim E."/>
        </authorList>
    </citation>
    <scope>NUCLEOTIDE SEQUENCE [LARGE SCALE GENOMIC DNA]</scope>
    <source>
        <strain evidence="2 3">PLY_AMNH</strain>
    </source>
</reference>